<evidence type="ECO:0000313" key="3">
    <source>
        <dbReference type="Proteomes" id="UP001597393"/>
    </source>
</evidence>
<dbReference type="Gene3D" id="2.40.50.140">
    <property type="entry name" value="Nucleic acid-binding proteins"/>
    <property type="match status" value="1"/>
</dbReference>
<evidence type="ECO:0000256" key="1">
    <source>
        <dbReference type="SAM" id="MobiDB-lite"/>
    </source>
</evidence>
<comment type="caution">
    <text evidence="2">The sequence shown here is derived from an EMBL/GenBank/DDBJ whole genome shotgun (WGS) entry which is preliminary data.</text>
</comment>
<dbReference type="EMBL" id="JBHUMA010000009">
    <property type="protein sequence ID" value="MFD2600197.1"/>
    <property type="molecule type" value="Genomic_DNA"/>
</dbReference>
<accession>A0ABW5NPL1</accession>
<dbReference type="SUPFAM" id="SSF50249">
    <property type="entry name" value="Nucleic acid-binding proteins"/>
    <property type="match status" value="1"/>
</dbReference>
<dbReference type="InterPro" id="IPR021474">
    <property type="entry name" value="DUF3127"/>
</dbReference>
<proteinExistence type="predicted"/>
<evidence type="ECO:0000313" key="2">
    <source>
        <dbReference type="EMBL" id="MFD2600197.1"/>
    </source>
</evidence>
<sequence>MEIRGTVHEIGAINQVTDSFKKRDLIVAYAENPQFVEYVTFQAMQERVSIFDNLTVGQDVEVSFNIKGRPWTNKDGMTTYFNTLVAWRITPLQTQQASKQASAGSFDMPAPVDSFGDQDDDLPF</sequence>
<reference evidence="3" key="1">
    <citation type="journal article" date="2019" name="Int. J. Syst. Evol. Microbiol.">
        <title>The Global Catalogue of Microorganisms (GCM) 10K type strain sequencing project: providing services to taxonomists for standard genome sequencing and annotation.</title>
        <authorList>
            <consortium name="The Broad Institute Genomics Platform"/>
            <consortium name="The Broad Institute Genome Sequencing Center for Infectious Disease"/>
            <person name="Wu L."/>
            <person name="Ma J."/>
        </authorList>
    </citation>
    <scope>NUCLEOTIDE SEQUENCE [LARGE SCALE GENOMIC DNA]</scope>
    <source>
        <strain evidence="3">KCTC 42248</strain>
    </source>
</reference>
<protein>
    <submittedName>
        <fullName evidence="2">DUF3127 domain-containing protein</fullName>
    </submittedName>
</protein>
<dbReference type="Proteomes" id="UP001597393">
    <property type="component" value="Unassembled WGS sequence"/>
</dbReference>
<name>A0ABW5NPL1_9SPHI</name>
<dbReference type="Pfam" id="PF11325">
    <property type="entry name" value="DUF3127"/>
    <property type="match status" value="1"/>
</dbReference>
<gene>
    <name evidence="2" type="ORF">ACFSQ3_14660</name>
</gene>
<feature type="region of interest" description="Disordered" evidence="1">
    <location>
        <begin position="98"/>
        <end position="124"/>
    </location>
</feature>
<dbReference type="InterPro" id="IPR012340">
    <property type="entry name" value="NA-bd_OB-fold"/>
</dbReference>
<organism evidence="2 3">
    <name type="scientific">Sphingobacterium corticis</name>
    <dbReference type="NCBI Taxonomy" id="1812823"/>
    <lineage>
        <taxon>Bacteria</taxon>
        <taxon>Pseudomonadati</taxon>
        <taxon>Bacteroidota</taxon>
        <taxon>Sphingobacteriia</taxon>
        <taxon>Sphingobacteriales</taxon>
        <taxon>Sphingobacteriaceae</taxon>
        <taxon>Sphingobacterium</taxon>
    </lineage>
</organism>
<keyword evidence="3" id="KW-1185">Reference proteome</keyword>
<dbReference type="RefSeq" id="WP_380870337.1">
    <property type="nucleotide sequence ID" value="NZ_JBHUMA010000009.1"/>
</dbReference>